<keyword evidence="3" id="KW-0812">Transmembrane</keyword>
<name>A0A517P1Z2_9BACT</name>
<keyword evidence="3" id="KW-1133">Transmembrane helix</keyword>
<feature type="transmembrane region" description="Helical" evidence="3">
    <location>
        <begin position="20"/>
        <end position="38"/>
    </location>
</feature>
<evidence type="ECO:0000313" key="5">
    <source>
        <dbReference type="Proteomes" id="UP000319817"/>
    </source>
</evidence>
<accession>A0A517P1Z2</accession>
<evidence type="ECO:0000256" key="1">
    <source>
        <dbReference type="SAM" id="Coils"/>
    </source>
</evidence>
<proteinExistence type="predicted"/>
<keyword evidence="5" id="KW-1185">Reference proteome</keyword>
<reference evidence="4 5" key="1">
    <citation type="submission" date="2019-02" db="EMBL/GenBank/DDBJ databases">
        <title>Deep-cultivation of Planctomycetes and their phenomic and genomic characterization uncovers novel biology.</title>
        <authorList>
            <person name="Wiegand S."/>
            <person name="Jogler M."/>
            <person name="Boedeker C."/>
            <person name="Pinto D."/>
            <person name="Vollmers J."/>
            <person name="Rivas-Marin E."/>
            <person name="Kohn T."/>
            <person name="Peeters S.H."/>
            <person name="Heuer A."/>
            <person name="Rast P."/>
            <person name="Oberbeckmann S."/>
            <person name="Bunk B."/>
            <person name="Jeske O."/>
            <person name="Meyerdierks A."/>
            <person name="Storesund J.E."/>
            <person name="Kallscheuer N."/>
            <person name="Luecker S."/>
            <person name="Lage O.M."/>
            <person name="Pohl T."/>
            <person name="Merkel B.J."/>
            <person name="Hornburger P."/>
            <person name="Mueller R.-W."/>
            <person name="Bruemmer F."/>
            <person name="Labrenz M."/>
            <person name="Spormann A.M."/>
            <person name="Op den Camp H."/>
            <person name="Overmann J."/>
            <person name="Amann R."/>
            <person name="Jetten M.S.M."/>
            <person name="Mascher T."/>
            <person name="Medema M.H."/>
            <person name="Devos D.P."/>
            <person name="Kaster A.-K."/>
            <person name="Ovreas L."/>
            <person name="Rohde M."/>
            <person name="Galperin M.Y."/>
            <person name="Jogler C."/>
        </authorList>
    </citation>
    <scope>NUCLEOTIDE SEQUENCE [LARGE SCALE GENOMIC DNA]</scope>
    <source>
        <strain evidence="4 5">K23_9</strain>
    </source>
</reference>
<dbReference type="Proteomes" id="UP000319817">
    <property type="component" value="Chromosome"/>
</dbReference>
<dbReference type="EMBL" id="CP036526">
    <property type="protein sequence ID" value="QDT13394.1"/>
    <property type="molecule type" value="Genomic_DNA"/>
</dbReference>
<gene>
    <name evidence="4" type="ORF">K239x_54120</name>
</gene>
<dbReference type="AlphaFoldDB" id="A0A517P1Z2"/>
<sequence length="352" mass="39903">MSKLSPYQRSTIEIGRHRIVTVIFLVVGEVVFLAATWIPDSDPSDRKRNSLSQDGQTDRDDEKPATSNHKAEYSVANDWEAKVGKVEQAFPGSKTPEMARIRERLKFLSQNLTRSELSEDACAKIVQSLDALQQQAAKLSAISKRPSINAEGIDEAIAASAQSLQIAEQETTRLAREQAERIVRREREPVIRRIRLAKQDQLDQAIELRRRIAEMQREREESSAKSARENALQNEMRDVEKFLQPFTAPGNLQPNSDSNPWDVERTFDSKPVSLARLQRLGALEQTMEGLERLYIFGGGKNPTVNNPRPLGSFPEYWAQKLKKPHILQPVKRAQQLLRDHGQALVEQQLLSP</sequence>
<evidence type="ECO:0000256" key="3">
    <source>
        <dbReference type="SAM" id="Phobius"/>
    </source>
</evidence>
<evidence type="ECO:0000313" key="4">
    <source>
        <dbReference type="EMBL" id="QDT13394.1"/>
    </source>
</evidence>
<keyword evidence="1" id="KW-0175">Coiled coil</keyword>
<feature type="compositionally biased region" description="Basic and acidic residues" evidence="2">
    <location>
        <begin position="56"/>
        <end position="72"/>
    </location>
</feature>
<feature type="region of interest" description="Disordered" evidence="2">
    <location>
        <begin position="42"/>
        <end position="72"/>
    </location>
</feature>
<evidence type="ECO:0000256" key="2">
    <source>
        <dbReference type="SAM" id="MobiDB-lite"/>
    </source>
</evidence>
<protein>
    <submittedName>
        <fullName evidence="4">Uncharacterized protein</fullName>
    </submittedName>
</protein>
<feature type="coiled-coil region" evidence="1">
    <location>
        <begin position="198"/>
        <end position="230"/>
    </location>
</feature>
<organism evidence="4 5">
    <name type="scientific">Stieleria marina</name>
    <dbReference type="NCBI Taxonomy" id="1930275"/>
    <lineage>
        <taxon>Bacteria</taxon>
        <taxon>Pseudomonadati</taxon>
        <taxon>Planctomycetota</taxon>
        <taxon>Planctomycetia</taxon>
        <taxon>Pirellulales</taxon>
        <taxon>Pirellulaceae</taxon>
        <taxon>Stieleria</taxon>
    </lineage>
</organism>
<keyword evidence="3" id="KW-0472">Membrane</keyword>